<dbReference type="InterPro" id="IPR032678">
    <property type="entry name" value="tRNA-synt_1_cat_dom"/>
</dbReference>
<dbReference type="Pfam" id="PF23493">
    <property type="entry name" value="CysS_C"/>
    <property type="match status" value="1"/>
</dbReference>
<keyword evidence="6 13" id="KW-0479">Metal-binding</keyword>
<keyword evidence="4 13" id="KW-0963">Cytoplasm</keyword>
<feature type="binding site" evidence="13">
    <location>
        <position position="35"/>
    </location>
    <ligand>
        <name>Zn(2+)</name>
        <dbReference type="ChEBI" id="CHEBI:29105"/>
    </ligand>
</feature>
<keyword evidence="7 13" id="KW-0547">Nucleotide-binding</keyword>
<feature type="short sequence motif" description="'HIGH' region" evidence="13">
    <location>
        <begin position="37"/>
        <end position="47"/>
    </location>
</feature>
<dbReference type="InterPro" id="IPR015803">
    <property type="entry name" value="Cys-tRNA-ligase"/>
</dbReference>
<dbReference type="GO" id="GO:0004817">
    <property type="term" value="F:cysteine-tRNA ligase activity"/>
    <property type="evidence" value="ECO:0007669"/>
    <property type="project" value="UniProtKB-UniRule"/>
</dbReference>
<feature type="binding site" evidence="13">
    <location>
        <position position="276"/>
    </location>
    <ligand>
        <name>ATP</name>
        <dbReference type="ChEBI" id="CHEBI:30616"/>
    </ligand>
</feature>
<feature type="short sequence motif" description="'KMSKS' region" evidence="13">
    <location>
        <begin position="273"/>
        <end position="277"/>
    </location>
</feature>
<evidence type="ECO:0000256" key="11">
    <source>
        <dbReference type="ARBA" id="ARBA00023146"/>
    </source>
</evidence>
<evidence type="ECO:0000256" key="5">
    <source>
        <dbReference type="ARBA" id="ARBA00022598"/>
    </source>
</evidence>
<comment type="caution">
    <text evidence="15">The sequence shown here is derived from an EMBL/GenBank/DDBJ whole genome shotgun (WGS) entry which is preliminary data.</text>
</comment>
<dbReference type="Gene3D" id="3.40.50.620">
    <property type="entry name" value="HUPs"/>
    <property type="match status" value="1"/>
</dbReference>
<evidence type="ECO:0000256" key="10">
    <source>
        <dbReference type="ARBA" id="ARBA00022917"/>
    </source>
</evidence>
<comment type="catalytic activity">
    <reaction evidence="12 13">
        <text>tRNA(Cys) + L-cysteine + ATP = L-cysteinyl-tRNA(Cys) + AMP + diphosphate</text>
        <dbReference type="Rhea" id="RHEA:17773"/>
        <dbReference type="Rhea" id="RHEA-COMP:9661"/>
        <dbReference type="Rhea" id="RHEA-COMP:9679"/>
        <dbReference type="ChEBI" id="CHEBI:30616"/>
        <dbReference type="ChEBI" id="CHEBI:33019"/>
        <dbReference type="ChEBI" id="CHEBI:35235"/>
        <dbReference type="ChEBI" id="CHEBI:78442"/>
        <dbReference type="ChEBI" id="CHEBI:78517"/>
        <dbReference type="ChEBI" id="CHEBI:456215"/>
        <dbReference type="EC" id="6.1.1.16"/>
    </reaction>
</comment>
<dbReference type="InterPro" id="IPR056411">
    <property type="entry name" value="CysS_C"/>
</dbReference>
<evidence type="ECO:0000259" key="14">
    <source>
        <dbReference type="SMART" id="SM00840"/>
    </source>
</evidence>
<dbReference type="SMART" id="SM00840">
    <property type="entry name" value="DALR_2"/>
    <property type="match status" value="1"/>
</dbReference>
<dbReference type="InterPro" id="IPR014729">
    <property type="entry name" value="Rossmann-like_a/b/a_fold"/>
</dbReference>
<evidence type="ECO:0000313" key="16">
    <source>
        <dbReference type="Proteomes" id="UP000756703"/>
    </source>
</evidence>
<dbReference type="Pfam" id="PF09190">
    <property type="entry name" value="DALR_2"/>
    <property type="match status" value="1"/>
</dbReference>
<evidence type="ECO:0000256" key="13">
    <source>
        <dbReference type="HAMAP-Rule" id="MF_00041"/>
    </source>
</evidence>
<dbReference type="GO" id="GO:0008270">
    <property type="term" value="F:zinc ion binding"/>
    <property type="evidence" value="ECO:0007669"/>
    <property type="project" value="UniProtKB-UniRule"/>
</dbReference>
<keyword evidence="10 13" id="KW-0648">Protein biosynthesis</keyword>
<evidence type="ECO:0000256" key="8">
    <source>
        <dbReference type="ARBA" id="ARBA00022833"/>
    </source>
</evidence>
<organism evidence="15 16">
    <name type="scientific">Candidatus Sungiibacteriota bacterium</name>
    <dbReference type="NCBI Taxonomy" id="2750080"/>
    <lineage>
        <taxon>Bacteria</taxon>
        <taxon>Candidatus Sungiibacteriota</taxon>
    </lineage>
</organism>
<keyword evidence="11 13" id="KW-0030">Aminoacyl-tRNA synthetase</keyword>
<protein>
    <recommendedName>
        <fullName evidence="13">Cysteine--tRNA ligase</fullName>
        <ecNumber evidence="13">6.1.1.16</ecNumber>
    </recommendedName>
    <alternativeName>
        <fullName evidence="13">Cysteinyl-tRNA synthetase</fullName>
        <shortName evidence="13">CysRS</shortName>
    </alternativeName>
</protein>
<name>A0A932YWA0_9BACT</name>
<gene>
    <name evidence="13" type="primary">cysS</name>
    <name evidence="15" type="ORF">HY473_00785</name>
</gene>
<dbReference type="Proteomes" id="UP000756703">
    <property type="component" value="Unassembled WGS sequence"/>
</dbReference>
<keyword evidence="5 13" id="KW-0436">Ligase</keyword>
<dbReference type="GO" id="GO:0005524">
    <property type="term" value="F:ATP binding"/>
    <property type="evidence" value="ECO:0007669"/>
    <property type="project" value="UniProtKB-UniRule"/>
</dbReference>
<dbReference type="PANTHER" id="PTHR10890">
    <property type="entry name" value="CYSTEINYL-TRNA SYNTHETASE"/>
    <property type="match status" value="1"/>
</dbReference>
<evidence type="ECO:0000256" key="7">
    <source>
        <dbReference type="ARBA" id="ARBA00022741"/>
    </source>
</evidence>
<feature type="binding site" evidence="13">
    <location>
        <position position="216"/>
    </location>
    <ligand>
        <name>Zn(2+)</name>
        <dbReference type="ChEBI" id="CHEBI:29105"/>
    </ligand>
</feature>
<evidence type="ECO:0000256" key="9">
    <source>
        <dbReference type="ARBA" id="ARBA00022840"/>
    </source>
</evidence>
<dbReference type="SUPFAM" id="SSF47323">
    <property type="entry name" value="Anticodon-binding domain of a subclass of class I aminoacyl-tRNA synthetases"/>
    <property type="match status" value="1"/>
</dbReference>
<dbReference type="NCBIfam" id="TIGR00435">
    <property type="entry name" value="cysS"/>
    <property type="match status" value="1"/>
</dbReference>
<proteinExistence type="inferred from homology"/>
<dbReference type="Pfam" id="PF01406">
    <property type="entry name" value="tRNA-synt_1e"/>
    <property type="match status" value="1"/>
</dbReference>
<feature type="binding site" evidence="13">
    <location>
        <position position="245"/>
    </location>
    <ligand>
        <name>Zn(2+)</name>
        <dbReference type="ChEBI" id="CHEBI:29105"/>
    </ligand>
</feature>
<keyword evidence="8 13" id="KW-0862">Zinc</keyword>
<evidence type="ECO:0000313" key="15">
    <source>
        <dbReference type="EMBL" id="MBI4132622.1"/>
    </source>
</evidence>
<comment type="subunit">
    <text evidence="3 13">Monomer.</text>
</comment>
<accession>A0A932YWA0</accession>
<evidence type="ECO:0000256" key="6">
    <source>
        <dbReference type="ARBA" id="ARBA00022723"/>
    </source>
</evidence>
<feature type="domain" description="Cysteinyl-tRNA synthetase class Ia DALR" evidence="14">
    <location>
        <begin position="359"/>
        <end position="423"/>
    </location>
</feature>
<evidence type="ECO:0000256" key="1">
    <source>
        <dbReference type="ARBA" id="ARBA00004496"/>
    </source>
</evidence>
<evidence type="ECO:0000256" key="12">
    <source>
        <dbReference type="ARBA" id="ARBA00047398"/>
    </source>
</evidence>
<feature type="binding site" evidence="13">
    <location>
        <position position="241"/>
    </location>
    <ligand>
        <name>Zn(2+)</name>
        <dbReference type="ChEBI" id="CHEBI:29105"/>
    </ligand>
</feature>
<dbReference type="InterPro" id="IPR015273">
    <property type="entry name" value="Cys-tRNA-synt_Ia_DALR"/>
</dbReference>
<dbReference type="FunFam" id="3.40.50.620:FF:000130">
    <property type="entry name" value="Cysteine--tRNA ligase"/>
    <property type="match status" value="1"/>
</dbReference>
<dbReference type="PRINTS" id="PR00983">
    <property type="entry name" value="TRNASYNTHCYS"/>
</dbReference>
<evidence type="ECO:0000256" key="2">
    <source>
        <dbReference type="ARBA" id="ARBA00005594"/>
    </source>
</evidence>
<dbReference type="InterPro" id="IPR009080">
    <property type="entry name" value="tRNAsynth_Ia_anticodon-bd"/>
</dbReference>
<dbReference type="HAMAP" id="MF_00041">
    <property type="entry name" value="Cys_tRNA_synth"/>
    <property type="match status" value="1"/>
</dbReference>
<dbReference type="CDD" id="cd00672">
    <property type="entry name" value="CysRS_core"/>
    <property type="match status" value="1"/>
</dbReference>
<dbReference type="GO" id="GO:0006423">
    <property type="term" value="P:cysteinyl-tRNA aminoacylation"/>
    <property type="evidence" value="ECO:0007669"/>
    <property type="project" value="UniProtKB-UniRule"/>
</dbReference>
<dbReference type="PANTHER" id="PTHR10890:SF3">
    <property type="entry name" value="CYSTEINE--TRNA LIGASE, CYTOPLASMIC"/>
    <property type="match status" value="1"/>
</dbReference>
<dbReference type="EMBL" id="JACQMI010000005">
    <property type="protein sequence ID" value="MBI4132622.1"/>
    <property type="molecule type" value="Genomic_DNA"/>
</dbReference>
<sequence>MALAVRRMVSLYNFLARRKELLRPAKPGRVGLYTCGPTVYNYAHIGNLRTYIFEDILRRTLALSGYTVRQVMNLTDVDDKTIKGSKAKGQTLKAFTAIYAEAFFRDIRKLNILPAWKYPRATSHVKDMVRLISVLLKKKLAYQTRDGVYFDISKFRPYGKLSRVRTRKLKPGARVAADEYSKAEASDFALWKAKKPGEPSWLAPFGRGRPGWHIECSAMAMKYLGPTFDIHAGGVDLLFPHHEDEIAQSEGATGKPFVRYFVEGEHLLVDGRKMAKSLGNIYRLADLEKKGFGPLDFRYFVLGAHYRTPLNFTWKALGAARTARAKIMAAVGDLKSHKGKSSLKDENEVLKVIAFSERQFRSAIGDDLNIPKALAVLNELIHYANTLRARGRLSSSSSRMILAAVKEFDRVLGLDLLRVEKMAIPKRIKALVAKRGGLRRARKWQEADRLREQIKKLGFSVEDTAAGPRVRTQR</sequence>
<dbReference type="EC" id="6.1.1.16" evidence="13"/>
<dbReference type="SUPFAM" id="SSF52374">
    <property type="entry name" value="Nucleotidylyl transferase"/>
    <property type="match status" value="1"/>
</dbReference>
<reference evidence="15" key="1">
    <citation type="submission" date="2020-07" db="EMBL/GenBank/DDBJ databases">
        <title>Huge and variable diversity of episymbiotic CPR bacteria and DPANN archaea in groundwater ecosystems.</title>
        <authorList>
            <person name="He C.Y."/>
            <person name="Keren R."/>
            <person name="Whittaker M."/>
            <person name="Farag I.F."/>
            <person name="Doudna J."/>
            <person name="Cate J.H.D."/>
            <person name="Banfield J.F."/>
        </authorList>
    </citation>
    <scope>NUCLEOTIDE SEQUENCE</scope>
    <source>
        <strain evidence="15">NC_groundwater_1225_Ag_S-0.1um_56_177</strain>
    </source>
</reference>
<evidence type="ECO:0000256" key="3">
    <source>
        <dbReference type="ARBA" id="ARBA00011245"/>
    </source>
</evidence>
<comment type="cofactor">
    <cofactor evidence="13">
        <name>Zn(2+)</name>
        <dbReference type="ChEBI" id="CHEBI:29105"/>
    </cofactor>
    <text evidence="13">Binds 1 zinc ion per subunit.</text>
</comment>
<comment type="similarity">
    <text evidence="2 13">Belongs to the class-I aminoacyl-tRNA synthetase family.</text>
</comment>
<evidence type="ECO:0000256" key="4">
    <source>
        <dbReference type="ARBA" id="ARBA00022490"/>
    </source>
</evidence>
<keyword evidence="9 13" id="KW-0067">ATP-binding</keyword>
<dbReference type="Gene3D" id="1.20.120.1910">
    <property type="entry name" value="Cysteine-tRNA ligase, C-terminal anti-codon recognition domain"/>
    <property type="match status" value="1"/>
</dbReference>
<dbReference type="InterPro" id="IPR024909">
    <property type="entry name" value="Cys-tRNA/MSH_ligase"/>
</dbReference>
<dbReference type="GO" id="GO:0005829">
    <property type="term" value="C:cytosol"/>
    <property type="evidence" value="ECO:0007669"/>
    <property type="project" value="TreeGrafter"/>
</dbReference>
<dbReference type="AlphaFoldDB" id="A0A932YWA0"/>
<comment type="subcellular location">
    <subcellularLocation>
        <location evidence="1 13">Cytoplasm</location>
    </subcellularLocation>
</comment>